<accession>K1R9E3</accession>
<dbReference type="HOGENOM" id="CLU_1344441_0_0_1"/>
<name>K1R9E3_MAGGI</name>
<organism evidence="1">
    <name type="scientific">Magallana gigas</name>
    <name type="common">Pacific oyster</name>
    <name type="synonym">Crassostrea gigas</name>
    <dbReference type="NCBI Taxonomy" id="29159"/>
    <lineage>
        <taxon>Eukaryota</taxon>
        <taxon>Metazoa</taxon>
        <taxon>Spiralia</taxon>
        <taxon>Lophotrochozoa</taxon>
        <taxon>Mollusca</taxon>
        <taxon>Bivalvia</taxon>
        <taxon>Autobranchia</taxon>
        <taxon>Pteriomorphia</taxon>
        <taxon>Ostreida</taxon>
        <taxon>Ostreoidea</taxon>
        <taxon>Ostreidae</taxon>
        <taxon>Magallana</taxon>
    </lineage>
</organism>
<sequence length="204" mass="22829">MRSERMIKDKEETSPDSDLALVIGFSVGFGVVMAIVPLIQSLKSRIMTGEDKETTVTSVTFLSTKQQLNHSSKAKDAVLTSTYLGKCVHRHWISRTLRVSISNTSPAIALGEINQTENSYNRFQTTEYEEPQRYQTTAGDAIGQSSNTLNHENSPEYMEAVSCSSENEPRAKTLLNWINTNKKDQCENQLDPGKLNDLYITPCM</sequence>
<protein>
    <submittedName>
        <fullName evidence="1">Uncharacterized protein</fullName>
    </submittedName>
</protein>
<gene>
    <name evidence="1" type="ORF">CGI_10017277</name>
</gene>
<dbReference type="InParanoid" id="K1R9E3"/>
<proteinExistence type="predicted"/>
<dbReference type="EMBL" id="JH816946">
    <property type="protein sequence ID" value="EKC42393.1"/>
    <property type="molecule type" value="Genomic_DNA"/>
</dbReference>
<evidence type="ECO:0000313" key="1">
    <source>
        <dbReference type="EMBL" id="EKC42393.1"/>
    </source>
</evidence>
<reference evidence="1" key="1">
    <citation type="journal article" date="2012" name="Nature">
        <title>The oyster genome reveals stress adaptation and complexity of shell formation.</title>
        <authorList>
            <person name="Zhang G."/>
            <person name="Fang X."/>
            <person name="Guo X."/>
            <person name="Li L."/>
            <person name="Luo R."/>
            <person name="Xu F."/>
            <person name="Yang P."/>
            <person name="Zhang L."/>
            <person name="Wang X."/>
            <person name="Qi H."/>
            <person name="Xiong Z."/>
            <person name="Que H."/>
            <person name="Xie Y."/>
            <person name="Holland P.W."/>
            <person name="Paps J."/>
            <person name="Zhu Y."/>
            <person name="Wu F."/>
            <person name="Chen Y."/>
            <person name="Wang J."/>
            <person name="Peng C."/>
            <person name="Meng J."/>
            <person name="Yang L."/>
            <person name="Liu J."/>
            <person name="Wen B."/>
            <person name="Zhang N."/>
            <person name="Huang Z."/>
            <person name="Zhu Q."/>
            <person name="Feng Y."/>
            <person name="Mount A."/>
            <person name="Hedgecock D."/>
            <person name="Xu Z."/>
            <person name="Liu Y."/>
            <person name="Domazet-Loso T."/>
            <person name="Du Y."/>
            <person name="Sun X."/>
            <person name="Zhang S."/>
            <person name="Liu B."/>
            <person name="Cheng P."/>
            <person name="Jiang X."/>
            <person name="Li J."/>
            <person name="Fan D."/>
            <person name="Wang W."/>
            <person name="Fu W."/>
            <person name="Wang T."/>
            <person name="Wang B."/>
            <person name="Zhang J."/>
            <person name="Peng Z."/>
            <person name="Li Y."/>
            <person name="Li N."/>
            <person name="Wang J."/>
            <person name="Chen M."/>
            <person name="He Y."/>
            <person name="Tan F."/>
            <person name="Song X."/>
            <person name="Zheng Q."/>
            <person name="Huang R."/>
            <person name="Yang H."/>
            <person name="Du X."/>
            <person name="Chen L."/>
            <person name="Yang M."/>
            <person name="Gaffney P.M."/>
            <person name="Wang S."/>
            <person name="Luo L."/>
            <person name="She Z."/>
            <person name="Ming Y."/>
            <person name="Huang W."/>
            <person name="Zhang S."/>
            <person name="Huang B."/>
            <person name="Zhang Y."/>
            <person name="Qu T."/>
            <person name="Ni P."/>
            <person name="Miao G."/>
            <person name="Wang J."/>
            <person name="Wang Q."/>
            <person name="Steinberg C.E."/>
            <person name="Wang H."/>
            <person name="Li N."/>
            <person name="Qian L."/>
            <person name="Zhang G."/>
            <person name="Li Y."/>
            <person name="Yang H."/>
            <person name="Liu X."/>
            <person name="Wang J."/>
            <person name="Yin Y."/>
            <person name="Wang J."/>
        </authorList>
    </citation>
    <scope>NUCLEOTIDE SEQUENCE [LARGE SCALE GENOMIC DNA]</scope>
    <source>
        <strain evidence="1">05x7-T-G4-1.051#20</strain>
    </source>
</reference>
<dbReference type="AlphaFoldDB" id="K1R9E3"/>